<comment type="pathway">
    <text evidence="1 7 8">Carbohydrate degradation; glycolysis; D-glyceraldehyde 3-phosphate and glycerone phosphate from D-glucose: step 2/4.</text>
</comment>
<proteinExistence type="inferred from homology"/>
<accession>A0A9X1RXY7</accession>
<evidence type="ECO:0000313" key="10">
    <source>
        <dbReference type="Proteomes" id="UP001139308"/>
    </source>
</evidence>
<evidence type="ECO:0000256" key="3">
    <source>
        <dbReference type="ARBA" id="ARBA00022432"/>
    </source>
</evidence>
<dbReference type="PANTHER" id="PTHR11469:SF1">
    <property type="entry name" value="GLUCOSE-6-PHOSPHATE ISOMERASE"/>
    <property type="match status" value="1"/>
</dbReference>
<dbReference type="Proteomes" id="UP001139308">
    <property type="component" value="Unassembled WGS sequence"/>
</dbReference>
<dbReference type="SUPFAM" id="SSF53697">
    <property type="entry name" value="SIS domain"/>
    <property type="match status" value="1"/>
</dbReference>
<evidence type="ECO:0000313" key="9">
    <source>
        <dbReference type="EMBL" id="MCG5076893.1"/>
    </source>
</evidence>
<dbReference type="InterPro" id="IPR035482">
    <property type="entry name" value="SIS_PGI_2"/>
</dbReference>
<dbReference type="EMBL" id="JAKLJA010000029">
    <property type="protein sequence ID" value="MCG5076893.1"/>
    <property type="molecule type" value="Genomic_DNA"/>
</dbReference>
<keyword evidence="7" id="KW-0963">Cytoplasm</keyword>
<dbReference type="EC" id="5.3.1.9" evidence="7"/>
<dbReference type="HAMAP" id="MF_00473">
    <property type="entry name" value="G6P_isomerase"/>
    <property type="match status" value="1"/>
</dbReference>
<dbReference type="PANTHER" id="PTHR11469">
    <property type="entry name" value="GLUCOSE-6-PHOSPHATE ISOMERASE"/>
    <property type="match status" value="1"/>
</dbReference>
<dbReference type="Pfam" id="PF00342">
    <property type="entry name" value="PGI"/>
    <property type="match status" value="1"/>
</dbReference>
<evidence type="ECO:0000256" key="4">
    <source>
        <dbReference type="ARBA" id="ARBA00023152"/>
    </source>
</evidence>
<dbReference type="InterPro" id="IPR018189">
    <property type="entry name" value="Phosphoglucose_isomerase_CS"/>
</dbReference>
<dbReference type="GO" id="GO:0051156">
    <property type="term" value="P:glucose 6-phosphate metabolic process"/>
    <property type="evidence" value="ECO:0007669"/>
    <property type="project" value="TreeGrafter"/>
</dbReference>
<dbReference type="GO" id="GO:0006096">
    <property type="term" value="P:glycolytic process"/>
    <property type="evidence" value="ECO:0007669"/>
    <property type="project" value="UniProtKB-UniRule"/>
</dbReference>
<feature type="active site" description="Proton donor" evidence="7">
    <location>
        <position position="363"/>
    </location>
</feature>
<comment type="caution">
    <text evidence="9">The sequence shown here is derived from an EMBL/GenBank/DDBJ whole genome shotgun (WGS) entry which is preliminary data.</text>
</comment>
<dbReference type="GO" id="GO:0048029">
    <property type="term" value="F:monosaccharide binding"/>
    <property type="evidence" value="ECO:0007669"/>
    <property type="project" value="TreeGrafter"/>
</dbReference>
<comment type="similarity">
    <text evidence="2 7 8">Belongs to the GPI family.</text>
</comment>
<dbReference type="GO" id="GO:0097367">
    <property type="term" value="F:carbohydrate derivative binding"/>
    <property type="evidence" value="ECO:0007669"/>
    <property type="project" value="InterPro"/>
</dbReference>
<dbReference type="NCBIfam" id="NF001211">
    <property type="entry name" value="PRK00179.1"/>
    <property type="match status" value="1"/>
</dbReference>
<dbReference type="CDD" id="cd05015">
    <property type="entry name" value="SIS_PGI_1"/>
    <property type="match status" value="1"/>
</dbReference>
<comment type="catalytic activity">
    <reaction evidence="6 7 8">
        <text>alpha-D-glucose 6-phosphate = beta-D-fructose 6-phosphate</text>
        <dbReference type="Rhea" id="RHEA:11816"/>
        <dbReference type="ChEBI" id="CHEBI:57634"/>
        <dbReference type="ChEBI" id="CHEBI:58225"/>
        <dbReference type="EC" id="5.3.1.9"/>
    </reaction>
</comment>
<dbReference type="InterPro" id="IPR001672">
    <property type="entry name" value="G6P_Isomerase"/>
</dbReference>
<evidence type="ECO:0000256" key="5">
    <source>
        <dbReference type="ARBA" id="ARBA00023235"/>
    </source>
</evidence>
<evidence type="ECO:0000256" key="8">
    <source>
        <dbReference type="RuleBase" id="RU000612"/>
    </source>
</evidence>
<comment type="subcellular location">
    <subcellularLocation>
        <location evidence="7">Cytoplasm</location>
    </subcellularLocation>
</comment>
<dbReference type="GO" id="GO:0004347">
    <property type="term" value="F:glucose-6-phosphate isomerase activity"/>
    <property type="evidence" value="ECO:0007669"/>
    <property type="project" value="UniProtKB-UniRule"/>
</dbReference>
<keyword evidence="10" id="KW-1185">Reference proteome</keyword>
<evidence type="ECO:0000256" key="7">
    <source>
        <dbReference type="HAMAP-Rule" id="MF_00473"/>
    </source>
</evidence>
<comment type="function">
    <text evidence="7">Catalyzes the reversible isomerization of glucose-6-phosphate to fructose-6-phosphate.</text>
</comment>
<dbReference type="Gene3D" id="3.40.50.10490">
    <property type="entry name" value="Glucose-6-phosphate isomerase like protein, domain 1"/>
    <property type="match status" value="2"/>
</dbReference>
<keyword evidence="4 7" id="KW-0324">Glycolysis</keyword>
<dbReference type="PROSITE" id="PS00174">
    <property type="entry name" value="P_GLUCOSE_ISOMERASE_2"/>
    <property type="match status" value="1"/>
</dbReference>
<dbReference type="RefSeq" id="WP_238466809.1">
    <property type="nucleotide sequence ID" value="NZ_JAKLJA010000029.1"/>
</dbReference>
<feature type="active site" evidence="7">
    <location>
        <position position="504"/>
    </location>
</feature>
<keyword evidence="5 7" id="KW-0413">Isomerase</keyword>
<dbReference type="PRINTS" id="PR00662">
    <property type="entry name" value="G6PISOMERASE"/>
</dbReference>
<protein>
    <recommendedName>
        <fullName evidence="7">Glucose-6-phosphate isomerase</fullName>
        <shortName evidence="7">GPI</shortName>
        <ecNumber evidence="7">5.3.1.9</ecNumber>
    </recommendedName>
    <alternativeName>
        <fullName evidence="7">Phosphoglucose isomerase</fullName>
        <shortName evidence="7">PGI</shortName>
    </alternativeName>
    <alternativeName>
        <fullName evidence="7">Phosphohexose isomerase</fullName>
        <shortName evidence="7">PHI</shortName>
    </alternativeName>
</protein>
<gene>
    <name evidence="7 9" type="primary">pgi</name>
    <name evidence="9" type="ORF">L5014_26670</name>
</gene>
<evidence type="ECO:0000256" key="2">
    <source>
        <dbReference type="ARBA" id="ARBA00006604"/>
    </source>
</evidence>
<organism evidence="9 10">
    <name type="scientific">Paraburkholderia tagetis</name>
    <dbReference type="NCBI Taxonomy" id="2913261"/>
    <lineage>
        <taxon>Bacteria</taxon>
        <taxon>Pseudomonadati</taxon>
        <taxon>Pseudomonadota</taxon>
        <taxon>Betaproteobacteria</taxon>
        <taxon>Burkholderiales</taxon>
        <taxon>Burkholderiaceae</taxon>
        <taxon>Paraburkholderia</taxon>
    </lineage>
</organism>
<feature type="active site" evidence="7">
    <location>
        <position position="394"/>
    </location>
</feature>
<reference evidence="9" key="1">
    <citation type="submission" date="2022-01" db="EMBL/GenBank/DDBJ databases">
        <title>Genome sequence and assembly of Parabukholderia sp. RG36.</title>
        <authorList>
            <person name="Chhetri G."/>
        </authorList>
    </citation>
    <scope>NUCLEOTIDE SEQUENCE</scope>
    <source>
        <strain evidence="9">RG36</strain>
    </source>
</reference>
<dbReference type="InterPro" id="IPR035476">
    <property type="entry name" value="SIS_PGI_1"/>
</dbReference>
<keyword evidence="3 7" id="KW-0312">Gluconeogenesis</keyword>
<dbReference type="AlphaFoldDB" id="A0A9X1RXY7"/>
<dbReference type="Gene3D" id="1.10.1390.10">
    <property type="match status" value="1"/>
</dbReference>
<evidence type="ECO:0000256" key="1">
    <source>
        <dbReference type="ARBA" id="ARBA00004926"/>
    </source>
</evidence>
<sequence>MSQPTVQQPATPTLTRSPAWRALTTHRASLAHATIGKLFADDPDRAARFSLEAAGLYLDYSKNLVTAETLELLCALARETGVEERRRAMFAGERINTTEDRAVLHVALRERSAMPIRVDGKDVVPEVSAVLAKMRRFTDAVRDGIWRGYTGRAITDVVNIGIGGSDLGPRMVCEALKPYAHEALTMHFVSNVDGADIAEVLRSVDPETTLFVVASKTFTTRETLVNAQTARAWLVASGAPEAAVAKHFVAVSTNTQTVVRFGIDPENMFGFWDWVGGRYSLWSAIGLPIALAIGMDAFEAMLGGAHAMDRHFVDAPLAENLPVLLALIGIWHINFFGATSHLIAPYDRYLHRLPAYLQQLDMESNGKSVTLAGERVDYATGPVIWGEPGTNGQHAFFQLLHQGTALIPADFIACIQPHHALDAHHEILLANCFAQSEALMNGSPAANEPHRNFDGNRPTNTICLDKLDPASLGALLALYEHKVFVQGAIWNINSFDQWGVELGKRLAVTIEREVAHDVAHDVAQPDAALAHDSSTNGLIDRFRQRRKQQSASAN</sequence>
<dbReference type="InterPro" id="IPR023096">
    <property type="entry name" value="G6P_Isomerase_C"/>
</dbReference>
<dbReference type="FunFam" id="3.40.50.10490:FF:000004">
    <property type="entry name" value="Glucose-6-phosphate isomerase"/>
    <property type="match status" value="1"/>
</dbReference>
<dbReference type="CDD" id="cd05016">
    <property type="entry name" value="SIS_PGI_2"/>
    <property type="match status" value="1"/>
</dbReference>
<comment type="pathway">
    <text evidence="7">Carbohydrate biosynthesis; gluconeogenesis.</text>
</comment>
<evidence type="ECO:0000256" key="6">
    <source>
        <dbReference type="ARBA" id="ARBA00029321"/>
    </source>
</evidence>
<dbReference type="GO" id="GO:0005829">
    <property type="term" value="C:cytosol"/>
    <property type="evidence" value="ECO:0007669"/>
    <property type="project" value="TreeGrafter"/>
</dbReference>
<dbReference type="PROSITE" id="PS00765">
    <property type="entry name" value="P_GLUCOSE_ISOMERASE_1"/>
    <property type="match status" value="1"/>
</dbReference>
<dbReference type="GO" id="GO:0006094">
    <property type="term" value="P:gluconeogenesis"/>
    <property type="evidence" value="ECO:0007669"/>
    <property type="project" value="UniProtKB-UniRule"/>
</dbReference>
<name>A0A9X1RXY7_9BURK</name>
<dbReference type="InterPro" id="IPR046348">
    <property type="entry name" value="SIS_dom_sf"/>
</dbReference>
<dbReference type="PROSITE" id="PS51463">
    <property type="entry name" value="P_GLUCOSE_ISOMERASE_3"/>
    <property type="match status" value="1"/>
</dbReference>